<dbReference type="Pfam" id="PF06371">
    <property type="entry name" value="Drf_GBD"/>
    <property type="match status" value="1"/>
</dbReference>
<feature type="compositionally biased region" description="Basic and acidic residues" evidence="4">
    <location>
        <begin position="942"/>
        <end position="955"/>
    </location>
</feature>
<feature type="region of interest" description="Disordered" evidence="4">
    <location>
        <begin position="1"/>
        <end position="274"/>
    </location>
</feature>
<dbReference type="FunFam" id="1.10.238.150:FF:000003">
    <property type="entry name" value="Cytokinesis protein SepA"/>
    <property type="match status" value="1"/>
</dbReference>
<dbReference type="InterPro" id="IPR051661">
    <property type="entry name" value="Actin_filament_regulator"/>
</dbReference>
<dbReference type="SUPFAM" id="SSF101447">
    <property type="entry name" value="Formin homology 2 domain (FH2 domain)"/>
    <property type="match status" value="1"/>
</dbReference>
<reference evidence="8 9" key="1">
    <citation type="submission" date="2017-10" db="EMBL/GenBank/DDBJ databases">
        <title>Comparative genomics in systemic dimorphic fungi from Ajellomycetaceae.</title>
        <authorList>
            <person name="Munoz J.F."/>
            <person name="Mcewen J.G."/>
            <person name="Clay O.K."/>
            <person name="Cuomo C.A."/>
        </authorList>
    </citation>
    <scope>NUCLEOTIDE SEQUENCE [LARGE SCALE GENOMIC DNA]</scope>
    <source>
        <strain evidence="8 9">UAMH4076</strain>
    </source>
</reference>
<accession>A0A2B7Z8E5</accession>
<dbReference type="PANTHER" id="PTHR47102:SF2">
    <property type="entry name" value="PROTEIN BNI1"/>
    <property type="match status" value="1"/>
</dbReference>
<sequence length="1780" mass="195033">MPTPQTSSDKSRQSSGGKSFFGRKLHKDRPPDPRFEGNGGLDVFGASGSASGSRSSRHSKHESIQSVDLPIDLDGPGMSPGVITAIPYDSVVADPKSPIPVDYLPKAEQQRKDPSSHHHLSKPGYDYHQHSSWNGQPPPNGSSHPNGPRPPPPGSNTTMAASQTGDRGTKYQQWGGPGNGYPSYSTPDSSTNSRTSLDQNSVYSSISSATRPSTQTSSDTSSRPYTSQSTERYALPSAPSASRYSSTSQAQYSPAGSTSSLAVSPDGSMSRPKDDRVVDQMFYELMIKRGWQNLPEQAKRQMLAYPASKKWTLVHQDRLTQWQGEQKRKQNARLTYGSADGPAGLLSRADEEGSPEWYVKKVMDDSITAKQLQSLSVSLRTQPISWVKSFVEAQGPIALTSVLIKINRRKASGPAPATSASGDRDLDREYDISKCLKALMNNKYGADNALEHQQVIIALASSLISPRLTTRKLVSEILTFLCHCADGEGHLKVLQAMDTVKNMQGETGRFDAWMRIVEVTIDGRGKMGSLVGASEEFRSGGIGVENLLMEYAVATMFLINMIVDAPEHDLQLRCHIRAQFTSCGIKRLLVKMEGFQYETIDKQIEKYRENEAIDYEDLLQRENSSMKDSIEGEVTDMNDPVQITNAITSKMKGGRSQDYFLSAMQHMLLIRENSGEDGVRMFQLVDAMLSYVAMDRRLPDLDLKQSLNFTVQSLLDKLHTDAEARRAFDESLEARQIAEAAIAERDEVKAQLELGADGLVKKLQKQIEEQTDIINLQSRQKDALKAELAELQRLRGQELQRNELETRELYLMLRDAQDVAASKAQKAGQAGLGDTDPAQMNGILDREKLMGRLEKQLERTKTQFKLEGRVWQEGGPSDRLRELRERMDGDIESAGGFDEETKRSFTNSTFGAVSRKRSQGAKKDGDDEQLSDVGEDDDDDHDAVVERPRLVEIKRPRMNPEQATGLLGEIASRVQKIDDSDDEKDEGAKPKAEAPAATPGPPPPPPPPPPGASGPPPPPPPPPPPGVGAPPPPPPPPPGMGGPPPPPPPPPGVGGPPPPPPPPPGVGGPPPPPPPPPGMGGPPPPPPPPGMGGPPPPPPPPGAGPGGPPPPPPGASMGGWKKTYLAADSPAATMGLPFIRPKKKLKALHWEKVDAPQVTVWAAHAPTHEAKEEKYTELAKKGVLDEVERLFRAKETKILGTGTSRKKDKKQILPGSLMHKFQISMAKFSDLPPDEVVRKIIHCDPDILNNSVVMEFLQKDELCSIPDNTAKAMAPYRKDWTGPDAANSVRDQDLSELTREDQIYLQTAVELNHYWKARMRALQLSLTFESDYDDLSTKLQTIVRVCESLRDSVSLMNVLGLILDIGNFMNAANKQAVGFKLSSLSRLAMVKDDKNESTFADLVERIVRNQYPEWEGFVEEIGGVVTVQKANVDQLRTEAQTYISTIKNVQASLDSGSLSDPKKFHPQDRVNQIVQRSMKDARRKGEQMQLYLDEMSKTFDDIMVFYGEDSSDENARRDFFSKLAAFVVEWKNSKKKNVSWEESRRRMDASLARKRNNVAAINGRAEKPESPQSPSSSGAMDTLLEKLRAAAPQARDQRDRRRRARLKERHQVRVASGQQIPDLAAETGEKSTEGDADDANSAHSEDLLSPRSQADEPTSPVKEPQVSEGEDIADRAASMLQGLRNDKEGGVDRARRRESAEEARRNRRLRRRTPAANEGKDGDHGGPLSPVKEPDSAGAEEGIDGQITSPVSSTMPDDSPRSSETPAIVVSGIKDGEPSS</sequence>
<dbReference type="SMART" id="SM01139">
    <property type="entry name" value="Drf_FH3"/>
    <property type="match status" value="1"/>
</dbReference>
<dbReference type="GO" id="GO:0005938">
    <property type="term" value="C:cell cortex"/>
    <property type="evidence" value="ECO:0007669"/>
    <property type="project" value="UniProtKB-ARBA"/>
</dbReference>
<dbReference type="FunFam" id="6.10.30.50:FF:000001">
    <property type="entry name" value="Cytokinesis sepA protein"/>
    <property type="match status" value="1"/>
</dbReference>
<dbReference type="VEuPathDB" id="FungiDB:EMCG_09525"/>
<feature type="compositionally biased region" description="Polar residues" evidence="4">
    <location>
        <begin position="157"/>
        <end position="172"/>
    </location>
</feature>
<dbReference type="GO" id="GO:0005934">
    <property type="term" value="C:cellular bud tip"/>
    <property type="evidence" value="ECO:0007669"/>
    <property type="project" value="UniProtKB-ARBA"/>
</dbReference>
<evidence type="ECO:0000256" key="4">
    <source>
        <dbReference type="SAM" id="MobiDB-lite"/>
    </source>
</evidence>
<feature type="compositionally biased region" description="Pro residues" evidence="4">
    <location>
        <begin position="998"/>
        <end position="1114"/>
    </location>
</feature>
<dbReference type="SMART" id="SM00498">
    <property type="entry name" value="FH2"/>
    <property type="match status" value="1"/>
</dbReference>
<feature type="compositionally biased region" description="Basic residues" evidence="4">
    <location>
        <begin position="1600"/>
        <end position="1612"/>
    </location>
</feature>
<evidence type="ECO:0000256" key="2">
    <source>
        <dbReference type="ARBA" id="ARBA00037935"/>
    </source>
</evidence>
<dbReference type="InterPro" id="IPR010473">
    <property type="entry name" value="GTPase-bd"/>
</dbReference>
<feature type="domain" description="GBD/FH3" evidence="6">
    <location>
        <begin position="270"/>
        <end position="700"/>
    </location>
</feature>
<dbReference type="FunFam" id="1.20.58.2220:FF:000006">
    <property type="entry name" value="Cytokinesis protein sepA"/>
    <property type="match status" value="1"/>
</dbReference>
<dbReference type="GO" id="GO:0003779">
    <property type="term" value="F:actin binding"/>
    <property type="evidence" value="ECO:0007669"/>
    <property type="project" value="InterPro"/>
</dbReference>
<dbReference type="PROSITE" id="PS51231">
    <property type="entry name" value="DAD"/>
    <property type="match status" value="1"/>
</dbReference>
<feature type="compositionally biased region" description="Polar residues" evidence="4">
    <location>
        <begin position="182"/>
        <end position="231"/>
    </location>
</feature>
<dbReference type="PROSITE" id="PS51232">
    <property type="entry name" value="GBD_FH3"/>
    <property type="match status" value="1"/>
</dbReference>
<dbReference type="GO" id="GO:0051017">
    <property type="term" value="P:actin filament bundle assembly"/>
    <property type="evidence" value="ECO:0007669"/>
    <property type="project" value="TreeGrafter"/>
</dbReference>
<feature type="compositionally biased region" description="Polar residues" evidence="4">
    <location>
        <begin position="1746"/>
        <end position="1756"/>
    </location>
</feature>
<dbReference type="Pfam" id="PF02181">
    <property type="entry name" value="FH2"/>
    <property type="match status" value="1"/>
</dbReference>
<dbReference type="GO" id="GO:0043332">
    <property type="term" value="C:mating projection tip"/>
    <property type="evidence" value="ECO:0007669"/>
    <property type="project" value="TreeGrafter"/>
</dbReference>
<dbReference type="InterPro" id="IPR042201">
    <property type="entry name" value="FH2_Formin_sf"/>
</dbReference>
<evidence type="ECO:0000259" key="5">
    <source>
        <dbReference type="PROSITE" id="PS51231"/>
    </source>
</evidence>
<comment type="similarity">
    <text evidence="2">Belongs to the formin homology family. BNI1 subfamily.</text>
</comment>
<dbReference type="Pfam" id="PF06367">
    <property type="entry name" value="Drf_FH3"/>
    <property type="match status" value="1"/>
</dbReference>
<feature type="region of interest" description="Disordered" evidence="4">
    <location>
        <begin position="891"/>
        <end position="1121"/>
    </location>
</feature>
<dbReference type="EMBL" id="PDND01000245">
    <property type="protein sequence ID" value="PGH29408.1"/>
    <property type="molecule type" value="Genomic_DNA"/>
</dbReference>
<dbReference type="InterPro" id="IPR016024">
    <property type="entry name" value="ARM-type_fold"/>
</dbReference>
<dbReference type="PANTHER" id="PTHR47102">
    <property type="entry name" value="PROTEIN BNI1"/>
    <property type="match status" value="1"/>
</dbReference>
<feature type="compositionally biased region" description="Low complexity" evidence="4">
    <location>
        <begin position="45"/>
        <end position="54"/>
    </location>
</feature>
<dbReference type="GO" id="GO:0032153">
    <property type="term" value="C:cell division site"/>
    <property type="evidence" value="ECO:0007669"/>
    <property type="project" value="UniProtKB-ARBA"/>
</dbReference>
<keyword evidence="9" id="KW-1185">Reference proteome</keyword>
<dbReference type="InterPro" id="IPR011989">
    <property type="entry name" value="ARM-like"/>
</dbReference>
<dbReference type="SUPFAM" id="SSF48371">
    <property type="entry name" value="ARM repeat"/>
    <property type="match status" value="1"/>
</dbReference>
<dbReference type="InterPro" id="IPR015425">
    <property type="entry name" value="FH2_Formin"/>
</dbReference>
<dbReference type="Gene3D" id="1.25.10.10">
    <property type="entry name" value="Leucine-rich Repeat Variant"/>
    <property type="match status" value="1"/>
</dbReference>
<dbReference type="GO" id="GO:0030010">
    <property type="term" value="P:establishment of cell polarity"/>
    <property type="evidence" value="ECO:0007669"/>
    <property type="project" value="UniProtKB-ARBA"/>
</dbReference>
<name>A0A2B7Z8E5_9EURO</name>
<feature type="compositionally biased region" description="Acidic residues" evidence="4">
    <location>
        <begin position="926"/>
        <end position="941"/>
    </location>
</feature>
<dbReference type="PROSITE" id="PS51444">
    <property type="entry name" value="FH2"/>
    <property type="match status" value="1"/>
</dbReference>
<evidence type="ECO:0000259" key="7">
    <source>
        <dbReference type="PROSITE" id="PS51444"/>
    </source>
</evidence>
<feature type="compositionally biased region" description="Basic and acidic residues" evidence="4">
    <location>
        <begin position="1684"/>
        <end position="1704"/>
    </location>
</feature>
<dbReference type="GO" id="GO:0000131">
    <property type="term" value="C:incipient cellular bud site"/>
    <property type="evidence" value="ECO:0007669"/>
    <property type="project" value="UniProtKB-ARBA"/>
</dbReference>
<dbReference type="Proteomes" id="UP000226031">
    <property type="component" value="Unassembled WGS sequence"/>
</dbReference>
<dbReference type="GO" id="GO:0033554">
    <property type="term" value="P:cellular response to stress"/>
    <property type="evidence" value="ECO:0007669"/>
    <property type="project" value="UniProtKB-ARBA"/>
</dbReference>
<evidence type="ECO:0000313" key="9">
    <source>
        <dbReference type="Proteomes" id="UP000226031"/>
    </source>
</evidence>
<dbReference type="GO" id="GO:0031267">
    <property type="term" value="F:small GTPase binding"/>
    <property type="evidence" value="ECO:0007669"/>
    <property type="project" value="InterPro"/>
</dbReference>
<dbReference type="InterPro" id="IPR010472">
    <property type="entry name" value="FH3_dom"/>
</dbReference>
<dbReference type="STRING" id="73230.A0A2B7Z8E5"/>
<dbReference type="GO" id="GO:1903475">
    <property type="term" value="P:mitotic actomyosin contractile ring assembly"/>
    <property type="evidence" value="ECO:0007669"/>
    <property type="project" value="TreeGrafter"/>
</dbReference>
<dbReference type="Gene3D" id="6.10.30.50">
    <property type="match status" value="1"/>
</dbReference>
<dbReference type="SMART" id="SM01140">
    <property type="entry name" value="Drf_GBD"/>
    <property type="match status" value="1"/>
</dbReference>
<organism evidence="8 9">
    <name type="scientific">[Emmonsia] crescens</name>
    <dbReference type="NCBI Taxonomy" id="73230"/>
    <lineage>
        <taxon>Eukaryota</taxon>
        <taxon>Fungi</taxon>
        <taxon>Dikarya</taxon>
        <taxon>Ascomycota</taxon>
        <taxon>Pezizomycotina</taxon>
        <taxon>Eurotiomycetes</taxon>
        <taxon>Eurotiomycetidae</taxon>
        <taxon>Onygenales</taxon>
        <taxon>Ajellomycetaceae</taxon>
        <taxon>Emergomyces</taxon>
    </lineage>
</organism>
<evidence type="ECO:0000259" key="6">
    <source>
        <dbReference type="PROSITE" id="PS51232"/>
    </source>
</evidence>
<dbReference type="GO" id="GO:0032991">
    <property type="term" value="C:protein-containing complex"/>
    <property type="evidence" value="ECO:0007669"/>
    <property type="project" value="UniProtKB-ARBA"/>
</dbReference>
<evidence type="ECO:0000256" key="1">
    <source>
        <dbReference type="ARBA" id="ARBA00023054"/>
    </source>
</evidence>
<dbReference type="Gene3D" id="1.20.58.2220">
    <property type="entry name" value="Formin, FH2 domain"/>
    <property type="match status" value="1"/>
</dbReference>
<feature type="region of interest" description="Disordered" evidence="4">
    <location>
        <begin position="1556"/>
        <end position="1780"/>
    </location>
</feature>
<protein>
    <submittedName>
        <fullName evidence="8">Cytokinesis protein</fullName>
    </submittedName>
</protein>
<evidence type="ECO:0000313" key="8">
    <source>
        <dbReference type="EMBL" id="PGH29408.1"/>
    </source>
</evidence>
<dbReference type="GO" id="GO:0015629">
    <property type="term" value="C:actin cytoskeleton"/>
    <property type="evidence" value="ECO:0007669"/>
    <property type="project" value="UniProtKB-ARBA"/>
</dbReference>
<dbReference type="GO" id="GO:0051016">
    <property type="term" value="P:barbed-end actin filament capping"/>
    <property type="evidence" value="ECO:0007669"/>
    <property type="project" value="TreeGrafter"/>
</dbReference>
<proteinExistence type="inferred from homology"/>
<dbReference type="FunFam" id="1.25.10.10:FF:000291">
    <property type="entry name" value="Cytokinesis protein sepA"/>
    <property type="match status" value="1"/>
</dbReference>
<feature type="coiled-coil region" evidence="3">
    <location>
        <begin position="760"/>
        <end position="801"/>
    </location>
</feature>
<feature type="domain" description="FH2" evidence="7">
    <location>
        <begin position="1135"/>
        <end position="1556"/>
    </location>
</feature>
<evidence type="ECO:0000256" key="3">
    <source>
        <dbReference type="SAM" id="Coils"/>
    </source>
</evidence>
<comment type="caution">
    <text evidence="8">The sequence shown here is derived from an EMBL/GenBank/DDBJ whole genome shotgun (WGS) entry which is preliminary data.</text>
</comment>
<dbReference type="Gene3D" id="1.10.238.150">
    <property type="entry name" value="Formin, FH3 diaphanous domain"/>
    <property type="match status" value="1"/>
</dbReference>
<dbReference type="InterPro" id="IPR014767">
    <property type="entry name" value="DAD_dom"/>
</dbReference>
<keyword evidence="1 3" id="KW-0175">Coiled coil</keyword>
<feature type="domain" description="DAD" evidence="5">
    <location>
        <begin position="1573"/>
        <end position="1605"/>
    </location>
</feature>
<feature type="compositionally biased region" description="Polar residues" evidence="4">
    <location>
        <begin position="1"/>
        <end position="17"/>
    </location>
</feature>
<feature type="compositionally biased region" description="Low complexity" evidence="4">
    <location>
        <begin position="232"/>
        <end position="253"/>
    </location>
</feature>
<gene>
    <name evidence="8" type="ORF">GX50_07846</name>
</gene>
<dbReference type="InterPro" id="IPR014768">
    <property type="entry name" value="GBD/FH3_dom"/>
</dbReference>